<dbReference type="Pfam" id="PF00561">
    <property type="entry name" value="Abhydrolase_1"/>
    <property type="match status" value="1"/>
</dbReference>
<dbReference type="InterPro" id="IPR050471">
    <property type="entry name" value="AB_hydrolase"/>
</dbReference>
<keyword evidence="3" id="KW-1185">Reference proteome</keyword>
<dbReference type="AlphaFoldDB" id="A0A3A8P3J6"/>
<dbReference type="GO" id="GO:0016787">
    <property type="term" value="F:hydrolase activity"/>
    <property type="evidence" value="ECO:0007669"/>
    <property type="project" value="UniProtKB-KW"/>
</dbReference>
<feature type="domain" description="AB hydrolase-1" evidence="1">
    <location>
        <begin position="228"/>
        <end position="477"/>
    </location>
</feature>
<dbReference type="SUPFAM" id="SSF53474">
    <property type="entry name" value="alpha/beta-Hydrolases"/>
    <property type="match status" value="1"/>
</dbReference>
<dbReference type="EMBL" id="RAWB01000400">
    <property type="protein sequence ID" value="RKH51067.1"/>
    <property type="molecule type" value="Genomic_DNA"/>
</dbReference>
<dbReference type="PANTHER" id="PTHR43433:SF10">
    <property type="entry name" value="AB HYDROLASE-1 DOMAIN-CONTAINING PROTEIN"/>
    <property type="match status" value="1"/>
</dbReference>
<dbReference type="Gene3D" id="3.40.50.1820">
    <property type="entry name" value="alpha/beta hydrolase"/>
    <property type="match status" value="1"/>
</dbReference>
<keyword evidence="2" id="KW-0378">Hydrolase</keyword>
<dbReference type="Proteomes" id="UP000272888">
    <property type="component" value="Unassembled WGS sequence"/>
</dbReference>
<gene>
    <name evidence="2" type="ORF">D7V93_29780</name>
</gene>
<evidence type="ECO:0000313" key="2">
    <source>
        <dbReference type="EMBL" id="RKH51067.1"/>
    </source>
</evidence>
<accession>A0A3A8P3J6</accession>
<organism evidence="2 3">
    <name type="scientific">Corallococcus llansteffanensis</name>
    <dbReference type="NCBI Taxonomy" id="2316731"/>
    <lineage>
        <taxon>Bacteria</taxon>
        <taxon>Pseudomonadati</taxon>
        <taxon>Myxococcota</taxon>
        <taxon>Myxococcia</taxon>
        <taxon>Myxococcales</taxon>
        <taxon>Cystobacterineae</taxon>
        <taxon>Myxococcaceae</taxon>
        <taxon>Corallococcus</taxon>
    </lineage>
</organism>
<name>A0A3A8P3J6_9BACT</name>
<evidence type="ECO:0000259" key="1">
    <source>
        <dbReference type="Pfam" id="PF00561"/>
    </source>
</evidence>
<reference evidence="3" key="1">
    <citation type="submission" date="2018-09" db="EMBL/GenBank/DDBJ databases">
        <authorList>
            <person name="Livingstone P.G."/>
            <person name="Whitworth D.E."/>
        </authorList>
    </citation>
    <scope>NUCLEOTIDE SEQUENCE [LARGE SCALE GENOMIC DNA]</scope>
    <source>
        <strain evidence="3">CA051B</strain>
    </source>
</reference>
<dbReference type="PANTHER" id="PTHR43433">
    <property type="entry name" value="HYDROLASE, ALPHA/BETA FOLD FAMILY PROTEIN"/>
    <property type="match status" value="1"/>
</dbReference>
<sequence length="510" mass="55834">MEAACRGVGLGYRLFRTSLVIGAVPPRRGPDREGFLHFLEVLHDLKGEIDERLPGHLGSRPLRCWAPAGASLGIVRVEQAAAQLLQVARSPGTLSGRFRITAPERSPFARLCERVGAALGLDLVTVADTGELNAIDRQLHSRLEGVRAHFEAAGFDDTGGHPGPSAGELGLGPEAQSELFRSVREELDAARAERRARAAALFATLVPRTLARGDSTLTYFAAGSRGTPVVILNALGQGLFYWSRLVDCLMRNHRVLVWEPRGLESGPQPFLLRDHVDDLEAVLQHEGIDACHLVGWCTGPKVAVEFHRRRPAAVASMVFLNGSLRWSGSPKELETVYERNFEPLCRMLVRRPAMAASVLKSLRLSMSREEGSDLGGLPDSEVALRVLSLMNKDLQPHALGPFRSEPVIVSYAHQIIDFLSYDIRTHMAQVRAPIMLLSAEHDGVAAPDTSRHMAELIPHCHHVHVQGATHYCLYDRPEFVAEQMEAFFQGRVGASPRAADAPRSEAPHAA</sequence>
<dbReference type="InterPro" id="IPR000073">
    <property type="entry name" value="AB_hydrolase_1"/>
</dbReference>
<proteinExistence type="predicted"/>
<evidence type="ECO:0000313" key="3">
    <source>
        <dbReference type="Proteomes" id="UP000272888"/>
    </source>
</evidence>
<comment type="caution">
    <text evidence="2">The sequence shown here is derived from an EMBL/GenBank/DDBJ whole genome shotgun (WGS) entry which is preliminary data.</text>
</comment>
<protein>
    <submittedName>
        <fullName evidence="2">Alpha/beta hydrolase</fullName>
    </submittedName>
</protein>
<dbReference type="InterPro" id="IPR029058">
    <property type="entry name" value="AB_hydrolase_fold"/>
</dbReference>